<dbReference type="Pfam" id="PF00487">
    <property type="entry name" value="FA_desaturase"/>
    <property type="match status" value="1"/>
</dbReference>
<keyword evidence="8" id="KW-1133">Transmembrane helix</keyword>
<dbReference type="SUPFAM" id="SSF52540">
    <property type="entry name" value="P-loop containing nucleoside triphosphate hydrolases"/>
    <property type="match status" value="1"/>
</dbReference>
<dbReference type="GO" id="GO:0006891">
    <property type="term" value="P:intra-Golgi vesicle-mediated transport"/>
    <property type="evidence" value="ECO:0007669"/>
    <property type="project" value="TreeGrafter"/>
</dbReference>
<dbReference type="FunFam" id="3.40.50.300:FF:000154">
    <property type="entry name" value="Vesicle-fusing ATPase 1"/>
    <property type="match status" value="1"/>
</dbReference>
<dbReference type="PROSITE" id="PS00674">
    <property type="entry name" value="AAA"/>
    <property type="match status" value="1"/>
</dbReference>
<comment type="cofactor">
    <cofactor evidence="6">
        <name>Mg(2+)</name>
        <dbReference type="ChEBI" id="CHEBI:18420"/>
    </cofactor>
    <text evidence="6">Binds 1 Mg(2+) ion per subunit.</text>
</comment>
<evidence type="ECO:0000259" key="9">
    <source>
        <dbReference type="SMART" id="SM00382"/>
    </source>
</evidence>
<feature type="transmembrane region" description="Helical" evidence="8">
    <location>
        <begin position="518"/>
        <end position="535"/>
    </location>
</feature>
<evidence type="ECO:0000256" key="5">
    <source>
        <dbReference type="ARBA" id="ARBA00022927"/>
    </source>
</evidence>
<keyword evidence="6" id="KW-0460">Magnesium</keyword>
<dbReference type="InterPro" id="IPR003960">
    <property type="entry name" value="ATPase_AAA_CS"/>
</dbReference>
<name>A0A9W7C4W3_9STRA</name>
<comment type="catalytic activity">
    <reaction evidence="6">
        <text>ATP + H2O = ADP + phosphate + H(+)</text>
        <dbReference type="Rhea" id="RHEA:13065"/>
        <dbReference type="ChEBI" id="CHEBI:15377"/>
        <dbReference type="ChEBI" id="CHEBI:15378"/>
        <dbReference type="ChEBI" id="CHEBI:30616"/>
        <dbReference type="ChEBI" id="CHEBI:43474"/>
        <dbReference type="ChEBI" id="CHEBI:456216"/>
        <dbReference type="EC" id="3.6.4.6"/>
    </reaction>
</comment>
<feature type="transmembrane region" description="Helical" evidence="8">
    <location>
        <begin position="587"/>
        <end position="604"/>
    </location>
</feature>
<keyword evidence="4 6" id="KW-0067">ATP-binding</keyword>
<feature type="compositionally biased region" description="Polar residues" evidence="7">
    <location>
        <begin position="708"/>
        <end position="718"/>
    </location>
</feature>
<dbReference type="GO" id="GO:0035494">
    <property type="term" value="P:SNARE complex disassembly"/>
    <property type="evidence" value="ECO:0007669"/>
    <property type="project" value="InterPro"/>
</dbReference>
<proteinExistence type="inferred from homology"/>
<dbReference type="GO" id="GO:0016887">
    <property type="term" value="F:ATP hydrolysis activity"/>
    <property type="evidence" value="ECO:0007669"/>
    <property type="project" value="InterPro"/>
</dbReference>
<evidence type="ECO:0000256" key="4">
    <source>
        <dbReference type="ARBA" id="ARBA00022840"/>
    </source>
</evidence>
<dbReference type="Pfam" id="PF00004">
    <property type="entry name" value="AAA"/>
    <property type="match status" value="1"/>
</dbReference>
<keyword evidence="6" id="KW-0479">Metal-binding</keyword>
<evidence type="ECO:0000313" key="10">
    <source>
        <dbReference type="EMBL" id="GMI03317.1"/>
    </source>
</evidence>
<dbReference type="GO" id="GO:0043001">
    <property type="term" value="P:Golgi to plasma membrane protein transport"/>
    <property type="evidence" value="ECO:0007669"/>
    <property type="project" value="TreeGrafter"/>
</dbReference>
<dbReference type="GO" id="GO:0046872">
    <property type="term" value="F:metal ion binding"/>
    <property type="evidence" value="ECO:0007669"/>
    <property type="project" value="UniProtKB-UniRule"/>
</dbReference>
<feature type="region of interest" description="Disordered" evidence="7">
    <location>
        <begin position="695"/>
        <end position="718"/>
    </location>
</feature>
<organism evidence="10 11">
    <name type="scientific">Triparma laevis f. longispina</name>
    <dbReference type="NCBI Taxonomy" id="1714387"/>
    <lineage>
        <taxon>Eukaryota</taxon>
        <taxon>Sar</taxon>
        <taxon>Stramenopiles</taxon>
        <taxon>Ochrophyta</taxon>
        <taxon>Bolidophyceae</taxon>
        <taxon>Parmales</taxon>
        <taxon>Triparmaceae</taxon>
        <taxon>Triparma</taxon>
    </lineage>
</organism>
<gene>
    <name evidence="10" type="ORF">TrLO_g13968</name>
</gene>
<keyword evidence="3 6" id="KW-0547">Nucleotide-binding</keyword>
<keyword evidence="8" id="KW-0812">Transmembrane</keyword>
<reference evidence="11" key="1">
    <citation type="journal article" date="2023" name="Commun. Biol.">
        <title>Genome analysis of Parmales, the sister group of diatoms, reveals the evolutionary specialization of diatoms from phago-mixotrophs to photoautotrophs.</title>
        <authorList>
            <person name="Ban H."/>
            <person name="Sato S."/>
            <person name="Yoshikawa S."/>
            <person name="Yamada K."/>
            <person name="Nakamura Y."/>
            <person name="Ichinomiya M."/>
            <person name="Sato N."/>
            <person name="Blanc-Mathieu R."/>
            <person name="Endo H."/>
            <person name="Kuwata A."/>
            <person name="Ogata H."/>
        </authorList>
    </citation>
    <scope>NUCLEOTIDE SEQUENCE [LARGE SCALE GENOMIC DNA]</scope>
    <source>
        <strain evidence="11">NIES 3700</strain>
    </source>
</reference>
<dbReference type="InterPro" id="IPR003593">
    <property type="entry name" value="AAA+_ATPase"/>
</dbReference>
<dbReference type="Proteomes" id="UP001165122">
    <property type="component" value="Unassembled WGS sequence"/>
</dbReference>
<dbReference type="PANTHER" id="PTHR23078">
    <property type="entry name" value="VESICULAR-FUSION PROTEIN NSF"/>
    <property type="match status" value="1"/>
</dbReference>
<dbReference type="PANTHER" id="PTHR23078:SF3">
    <property type="entry name" value="VESICLE-FUSING ATPASE"/>
    <property type="match status" value="1"/>
</dbReference>
<protein>
    <recommendedName>
        <fullName evidence="6">Vesicle-fusing ATPase</fullName>
        <ecNumber evidence="6">3.6.4.6</ecNumber>
    </recommendedName>
</protein>
<dbReference type="GO" id="GO:0006629">
    <property type="term" value="P:lipid metabolic process"/>
    <property type="evidence" value="ECO:0007669"/>
    <property type="project" value="InterPro"/>
</dbReference>
<comment type="similarity">
    <text evidence="1 6">Belongs to the AAA ATPase family.</text>
</comment>
<evidence type="ECO:0000313" key="11">
    <source>
        <dbReference type="Proteomes" id="UP001165122"/>
    </source>
</evidence>
<evidence type="ECO:0000256" key="8">
    <source>
        <dbReference type="SAM" id="Phobius"/>
    </source>
</evidence>
<keyword evidence="2 6" id="KW-0813">Transport</keyword>
<dbReference type="GO" id="GO:0005795">
    <property type="term" value="C:Golgi stack"/>
    <property type="evidence" value="ECO:0007669"/>
    <property type="project" value="TreeGrafter"/>
</dbReference>
<dbReference type="EMBL" id="BRXW01000056">
    <property type="protein sequence ID" value="GMI03317.1"/>
    <property type="molecule type" value="Genomic_DNA"/>
</dbReference>
<dbReference type="InterPro" id="IPR039812">
    <property type="entry name" value="Vesicle-fus_ATPase"/>
</dbReference>
<keyword evidence="6" id="KW-0931">ER-Golgi transport</keyword>
<feature type="transmembrane region" description="Helical" evidence="8">
    <location>
        <begin position="564"/>
        <end position="581"/>
    </location>
</feature>
<keyword evidence="6" id="KW-0963">Cytoplasm</keyword>
<comment type="subcellular location">
    <subcellularLocation>
        <location evidence="6">Cytoplasm</location>
    </subcellularLocation>
</comment>
<comment type="caution">
    <text evidence="10">The sequence shown here is derived from an EMBL/GenBank/DDBJ whole genome shotgun (WGS) entry which is preliminary data.</text>
</comment>
<evidence type="ECO:0000256" key="2">
    <source>
        <dbReference type="ARBA" id="ARBA00022448"/>
    </source>
</evidence>
<keyword evidence="5 6" id="KW-0653">Protein transport</keyword>
<keyword evidence="6" id="KW-0378">Hydrolase</keyword>
<dbReference type="OrthoDB" id="260519at2759"/>
<feature type="domain" description="AAA+ ATPase" evidence="9">
    <location>
        <begin position="285"/>
        <end position="434"/>
    </location>
</feature>
<dbReference type="InterPro" id="IPR027417">
    <property type="entry name" value="P-loop_NTPase"/>
</dbReference>
<evidence type="ECO:0000256" key="1">
    <source>
        <dbReference type="ARBA" id="ARBA00006914"/>
    </source>
</evidence>
<keyword evidence="11" id="KW-1185">Reference proteome</keyword>
<dbReference type="AlphaFoldDB" id="A0A9W7C4W3"/>
<dbReference type="GO" id="GO:0005524">
    <property type="term" value="F:ATP binding"/>
    <property type="evidence" value="ECO:0007669"/>
    <property type="project" value="UniProtKB-UniRule"/>
</dbReference>
<dbReference type="Gene3D" id="3.40.50.300">
    <property type="entry name" value="P-loop containing nucleotide triphosphate hydrolases"/>
    <property type="match status" value="1"/>
</dbReference>
<evidence type="ECO:0000256" key="7">
    <source>
        <dbReference type="SAM" id="MobiDB-lite"/>
    </source>
</evidence>
<sequence length="718" mass="79962">MGLPTRRFRITLSSTTEASNTASSLSTLSTEVSKLAYPILALSTALSETIRASDSRHNSGIDGASTGWSDWVDETSSSKLRSVLSKITVNTDSPMYDWLVNSPSSLTSIIELPLNEYESSRITVTLQVVKSSLQSLHPLPPSSFILTSPLTSKLTHSRVLRRDNKTVGERMIKSNDCVVSYGGNVDLIEGNGFAIKVLMLPLNSDEKLRNVKWDCGGFSGDVDELFMFKDEANLDKREGGENDAMKNLTSTIGGLRPQLETIIRRITSFRSAETNDILKDLGIKSPKGLLLFGPPGCGKTAIARALSNVITSVEPKTINAPELMSRFVGSSERNVRTLFEDAISDYEKFGGESELHVVVIDEIDAAFRRRGGIENDAGGMARDSTVNQLLGILDGVKKLENVLVIGMSNRRELLDEALLRSGRLEVQIEIGLPGEDGRREICEIVFRRLSLEGRLSLDVEEIIDVGSGVGRGRGLVGRRRKKKLWELTKGWSGADFEALIRSAVSFALEREERNQHGWSFYFVWSVAVGLGLQVLSDVRANLKGAYNNVVPYAKLDPARLYAHFLGRILYVFSLFVWPYLAFPFWKALIWAVVPIATFSWSFMLNSQINHLTENCAHASSPHFLKHQVITAQDFGEGRWWPTFFSGGLNMQVEHHMFPCVNHCHLKSLQPEVKALFLEFVFLVFLVKGGLTNTGTRTQEHHPKHHQYEPQTQRCPIFS</sequence>
<dbReference type="InterPro" id="IPR005804">
    <property type="entry name" value="FA_desaturase_dom"/>
</dbReference>
<keyword evidence="8" id="KW-0472">Membrane</keyword>
<dbReference type="SMART" id="SM00382">
    <property type="entry name" value="AAA"/>
    <property type="match status" value="1"/>
</dbReference>
<dbReference type="InterPro" id="IPR003959">
    <property type="entry name" value="ATPase_AAA_core"/>
</dbReference>
<dbReference type="Gene3D" id="1.10.8.60">
    <property type="match status" value="1"/>
</dbReference>
<dbReference type="EC" id="3.6.4.6" evidence="6"/>
<evidence type="ECO:0000256" key="3">
    <source>
        <dbReference type="ARBA" id="ARBA00022741"/>
    </source>
</evidence>
<evidence type="ECO:0000256" key="6">
    <source>
        <dbReference type="RuleBase" id="RU367045"/>
    </source>
</evidence>
<accession>A0A9W7C4W3</accession>
<comment type="function">
    <text evidence="6">Required for vesicle-mediated transport. Catalyzes the fusion of transport vesicles within the Golgi cisternae. Is also required for transport from the endoplasmic reticulum to the Golgi stack. Seems to function as a fusion protein required for the delivery of cargo proteins to all compartments of the Golgi stack independent of vesicle origin.</text>
</comment>